<dbReference type="PANTHER" id="PTHR33928">
    <property type="entry name" value="POLYGALACTURONASE QRT3"/>
    <property type="match status" value="1"/>
</dbReference>
<evidence type="ECO:0000313" key="5">
    <source>
        <dbReference type="Proteomes" id="UP000243081"/>
    </source>
</evidence>
<proteinExistence type="predicted"/>
<dbReference type="OMA" id="NAHRVAN"/>
<dbReference type="SUPFAM" id="SSF51126">
    <property type="entry name" value="Pectin lyase-like"/>
    <property type="match status" value="2"/>
</dbReference>
<dbReference type="InterPro" id="IPR012334">
    <property type="entry name" value="Pectin_lyas_fold"/>
</dbReference>
<dbReference type="OrthoDB" id="4860575at2759"/>
<feature type="compositionally biased region" description="Gly residues" evidence="1">
    <location>
        <begin position="1101"/>
        <end position="1113"/>
    </location>
</feature>
<dbReference type="EMBL" id="LUKN01000814">
    <property type="protein sequence ID" value="OAR02150.1"/>
    <property type="molecule type" value="Genomic_DNA"/>
</dbReference>
<evidence type="ECO:0000256" key="1">
    <source>
        <dbReference type="SAM" id="MobiDB-lite"/>
    </source>
</evidence>
<dbReference type="Gene3D" id="2.160.20.10">
    <property type="entry name" value="Single-stranded right-handed beta-helix, Pectin lyase-like"/>
    <property type="match status" value="2"/>
</dbReference>
<feature type="signal peptide" evidence="2">
    <location>
        <begin position="1"/>
        <end position="23"/>
    </location>
</feature>
<sequence>MVAATGAWLLCLSLGSLSQMAAAAISSIHGAPVSRSDSSALEGAAFAAAFQPRSVYPRGLNATDQDAAALAEALKLVQDASQQQGDYNAHRVANPKRNEEVSKDSPAAEAARRKRAADAGPRAPTLTPALRKAAALVAEHQARLNANKSAPDYPPPKYINLKPQADSNNRNSSSLKARAEASYWLQDIKHTGLAPMGANSSWPVFRDVTDPKFAGGAKGDGVHDDTEAINAAIAYGGNCGEGCLSSSIKGTLIYFPPGKYLISTPINAMYYSQLVGNPNSMPTIITSKDFVGLGAIQSDVYIPNQSGGEWYIEQSNFYRQVRNLVVDIRQTTTDKAAAFHWQVAQATSMTNVHIYASTDAGTTQMGLFTENGSGGFMSDVFIKGGKYGIYGGNQQYTVRDFEIDGQTDSCVALIWDWGWTWYTLYLSGAPNGFSLLNPEQDGASKTPTGSIYVMDSMFQTKTGIKTGLLKKEIKESTIIQLDNIHISEVDTMISATDGSAVQIPSGVNINHVVVGNVKIGGESMASNSIDVDPPSQNLLNQLGSTFVRYPYFVKKRPQYEDMSLGDIINVKDHGAKGDGVTDDTAAINAVMGMASATKLIYFPAGSYIVTGTINVPPMRSSLPMVKVGNSGDRGTVEISDMLFTSIGSLPGLVLVEWNVAADGQGSVGMFDTHFRVGGAYGSKLSIGDCPKVTTIPSGCVAASMLLHVTPKANGYFENVWGWVADHDLDDPQNTMVTVVVARGFLIESAIGPTWLYGTASEHSMLYQYNFFNTSSVFAGMIQTESPYFQGTDSSSSPGPFKDSLGVFNNDPTFTESCEGNPLQCNLSWAVMFNQASNVTVAGAGLYSWFDAYDQSVCVDVQNCQQRLIFDQGENAGLWVFNLVTIGAVEMISDDTGAIEAAKPNTQANSHPFWSALAVWGDESGPDIVVCDDDSPDCVAELPCDLTKDFDDMDALAAAQGSFPDECAAYYVVPTLANSLETSLAAYDGANKGYDDVWDDYAGAFRDSTDAIIQNFVAQPASRDDNGGPGNKYFDCTITLDGSPTTKQCPFSFFELSFYDSFDMKYTLRDANGFYDELNKTYSIPKDWVTFVDHDFGGNGCVGGAGGSHPGNGIGNPNKRRDHEPESDDTSTHTPALQKRCGHVGERRFSFPGAKSNFDVPNPETVIVNSTPKMYDLDNQLRARQFQLGLGEFNGSVSDIGQALSLPVFMMAQSIESMKTAKAMGQKIRKQKHDAFIQEIISIVFMFIPFIDEFTPELLFFKGMATGLGFLGGTALGIKDMIDHPENAFMDIIGIVTDAAFLRTGKGYKDAAAARRGMDGALIEKSGKTIKQLDDKMQDFLGKTCSK</sequence>
<keyword evidence="2" id="KW-0732">Signal</keyword>
<dbReference type="PANTHER" id="PTHR33928:SF2">
    <property type="entry name" value="PECTATE LYASE SUPERFAMILY PROTEIN DOMAIN-CONTAINING PROTEIN-RELATED"/>
    <property type="match status" value="1"/>
</dbReference>
<keyword evidence="5" id="KW-1185">Reference proteome</keyword>
<dbReference type="InterPro" id="IPR024535">
    <property type="entry name" value="RHGA/B-epi-like_pectate_lyase"/>
</dbReference>
<evidence type="ECO:0000313" key="4">
    <source>
        <dbReference type="EMBL" id="OAR02150.1"/>
    </source>
</evidence>
<organism evidence="4 5">
    <name type="scientific">Cordyceps confragosa</name>
    <name type="common">Lecanicillium lecanii</name>
    <dbReference type="NCBI Taxonomy" id="2714763"/>
    <lineage>
        <taxon>Eukaryota</taxon>
        <taxon>Fungi</taxon>
        <taxon>Dikarya</taxon>
        <taxon>Ascomycota</taxon>
        <taxon>Pezizomycotina</taxon>
        <taxon>Sordariomycetes</taxon>
        <taxon>Hypocreomycetidae</taxon>
        <taxon>Hypocreales</taxon>
        <taxon>Cordycipitaceae</taxon>
        <taxon>Akanthomyces</taxon>
    </lineage>
</organism>
<comment type="caution">
    <text evidence="4">The sequence shown here is derived from an EMBL/GenBank/DDBJ whole genome shotgun (WGS) entry which is preliminary data.</text>
</comment>
<feature type="domain" description="Rhamnogalacturonase A/B/Epimerase-like pectate lyase" evidence="3">
    <location>
        <begin position="216"/>
        <end position="433"/>
    </location>
</feature>
<feature type="chain" id="PRO_5008104624" description="Rhamnogalacturonase A/B/Epimerase-like pectate lyase domain-containing protein" evidence="2">
    <location>
        <begin position="24"/>
        <end position="1346"/>
    </location>
</feature>
<feature type="domain" description="Rhamnogalacturonase A/B/Epimerase-like pectate lyase" evidence="3">
    <location>
        <begin position="567"/>
        <end position="634"/>
    </location>
</feature>
<evidence type="ECO:0000256" key="2">
    <source>
        <dbReference type="SAM" id="SignalP"/>
    </source>
</evidence>
<accession>A0A179IKA1</accession>
<name>A0A179IKA1_CORDF</name>
<evidence type="ECO:0000259" key="3">
    <source>
        <dbReference type="Pfam" id="PF12708"/>
    </source>
</evidence>
<dbReference type="Pfam" id="PF12708">
    <property type="entry name" value="Pect-lyase_RHGA_epim"/>
    <property type="match status" value="2"/>
</dbReference>
<protein>
    <recommendedName>
        <fullName evidence="3">Rhamnogalacturonase A/B/Epimerase-like pectate lyase domain-containing protein</fullName>
    </recommendedName>
</protein>
<reference evidence="4 5" key="1">
    <citation type="submission" date="2016-03" db="EMBL/GenBank/DDBJ databases">
        <title>Fine-scale spatial genetic structure of a fungal parasite of coffee scale insects.</title>
        <authorList>
            <person name="Jackson D."/>
            <person name="Zemenick K.A."/>
            <person name="Malloure B."/>
            <person name="Quandt C.A."/>
            <person name="James T.Y."/>
        </authorList>
    </citation>
    <scope>NUCLEOTIDE SEQUENCE [LARGE SCALE GENOMIC DNA]</scope>
    <source>
        <strain evidence="4 5">UM487</strain>
    </source>
</reference>
<feature type="region of interest" description="Disordered" evidence="1">
    <location>
        <begin position="1101"/>
        <end position="1136"/>
    </location>
</feature>
<gene>
    <name evidence="4" type="ORF">LLEC1_06631</name>
</gene>
<feature type="region of interest" description="Disordered" evidence="1">
    <location>
        <begin position="81"/>
        <end position="126"/>
    </location>
</feature>
<dbReference type="CDD" id="cd23668">
    <property type="entry name" value="GH55_beta13glucanase-like"/>
    <property type="match status" value="1"/>
</dbReference>
<dbReference type="GO" id="GO:0004650">
    <property type="term" value="F:polygalacturonase activity"/>
    <property type="evidence" value="ECO:0007669"/>
    <property type="project" value="InterPro"/>
</dbReference>
<dbReference type="InterPro" id="IPR039279">
    <property type="entry name" value="QRT3-like"/>
</dbReference>
<dbReference type="InterPro" id="IPR011050">
    <property type="entry name" value="Pectin_lyase_fold/virulence"/>
</dbReference>
<dbReference type="Proteomes" id="UP000243081">
    <property type="component" value="Unassembled WGS sequence"/>
</dbReference>